<organism evidence="2 3">
    <name type="scientific">Clavelina lepadiformis</name>
    <name type="common">Light-bulb sea squirt</name>
    <name type="synonym">Ascidia lepadiformis</name>
    <dbReference type="NCBI Taxonomy" id="159417"/>
    <lineage>
        <taxon>Eukaryota</taxon>
        <taxon>Metazoa</taxon>
        <taxon>Chordata</taxon>
        <taxon>Tunicata</taxon>
        <taxon>Ascidiacea</taxon>
        <taxon>Aplousobranchia</taxon>
        <taxon>Clavelinidae</taxon>
        <taxon>Clavelina</taxon>
    </lineage>
</organism>
<dbReference type="Proteomes" id="UP001642483">
    <property type="component" value="Unassembled WGS sequence"/>
</dbReference>
<keyword evidence="3" id="KW-1185">Reference proteome</keyword>
<evidence type="ECO:0000313" key="3">
    <source>
        <dbReference type="Proteomes" id="UP001642483"/>
    </source>
</evidence>
<reference evidence="2 3" key="1">
    <citation type="submission" date="2024-02" db="EMBL/GenBank/DDBJ databases">
        <authorList>
            <person name="Daric V."/>
            <person name="Darras S."/>
        </authorList>
    </citation>
    <scope>NUCLEOTIDE SEQUENCE [LARGE SCALE GENOMIC DNA]</scope>
</reference>
<accession>A0ABP0FXY3</accession>
<dbReference type="EMBL" id="CAWYQH010000097">
    <property type="protein sequence ID" value="CAK8684458.1"/>
    <property type="molecule type" value="Genomic_DNA"/>
</dbReference>
<evidence type="ECO:0000313" key="2">
    <source>
        <dbReference type="EMBL" id="CAK8684458.1"/>
    </source>
</evidence>
<keyword evidence="1" id="KW-0812">Transmembrane</keyword>
<proteinExistence type="predicted"/>
<name>A0ABP0FXY3_CLALP</name>
<keyword evidence="1" id="KW-1133">Transmembrane helix</keyword>
<keyword evidence="1" id="KW-0472">Membrane</keyword>
<sequence>MPSNCFKQFLGTRLGLRHYFLLAPAPGELYATNWTSVTKLFQIFCAPAVIIWLSQIINVSGTHAFVFVFAGAASTMIYSPVSGVLLLSYQRGLFSLRAQCVQLDLLWSNLRCSEDEETEIIRTRDRVG</sequence>
<protein>
    <submittedName>
        <fullName evidence="2">Uncharacterized protein</fullName>
    </submittedName>
</protein>
<feature type="transmembrane region" description="Helical" evidence="1">
    <location>
        <begin position="40"/>
        <end position="58"/>
    </location>
</feature>
<comment type="caution">
    <text evidence="2">The sequence shown here is derived from an EMBL/GenBank/DDBJ whole genome shotgun (WGS) entry which is preliminary data.</text>
</comment>
<feature type="transmembrane region" description="Helical" evidence="1">
    <location>
        <begin position="64"/>
        <end position="87"/>
    </location>
</feature>
<evidence type="ECO:0000256" key="1">
    <source>
        <dbReference type="SAM" id="Phobius"/>
    </source>
</evidence>
<gene>
    <name evidence="2" type="ORF">CVLEPA_LOCUS15441</name>
</gene>